<evidence type="ECO:0000313" key="1">
    <source>
        <dbReference type="EMBL" id="SNT38116.1"/>
    </source>
</evidence>
<reference evidence="1 2" key="1">
    <citation type="submission" date="2017-06" db="EMBL/GenBank/DDBJ databases">
        <authorList>
            <person name="Kim H.J."/>
            <person name="Triplett B.A."/>
        </authorList>
    </citation>
    <scope>NUCLEOTIDE SEQUENCE [LARGE SCALE GENOMIC DNA]</scope>
    <source>
        <strain evidence="1 2">DSM 29339</strain>
    </source>
</reference>
<organism evidence="1 2">
    <name type="scientific">Tropicimonas sediminicola</name>
    <dbReference type="NCBI Taxonomy" id="1031541"/>
    <lineage>
        <taxon>Bacteria</taxon>
        <taxon>Pseudomonadati</taxon>
        <taxon>Pseudomonadota</taxon>
        <taxon>Alphaproteobacteria</taxon>
        <taxon>Rhodobacterales</taxon>
        <taxon>Roseobacteraceae</taxon>
        <taxon>Tropicimonas</taxon>
    </lineage>
</organism>
<dbReference type="AlphaFoldDB" id="A0A239M5Z0"/>
<dbReference type="EMBL" id="FZOY01000013">
    <property type="protein sequence ID" value="SNT38116.1"/>
    <property type="molecule type" value="Genomic_DNA"/>
</dbReference>
<protein>
    <submittedName>
        <fullName evidence="1">Uncharacterized protein</fullName>
    </submittedName>
</protein>
<gene>
    <name evidence="1" type="ORF">SAMN05421757_11368</name>
</gene>
<name>A0A239M5Z0_9RHOB</name>
<sequence>MARKKTIADMPDKFEAGYLNRLDGRTAIANDMRGRWQEITEDLGGAASLSYAQRSLVERALWLEHWLQVQERALAEGRVEDFDSGRWTQGCNSLVGILSRLGLERSPRDVSLANYLEGKSQ</sequence>
<dbReference type="RefSeq" id="WP_089235404.1">
    <property type="nucleotide sequence ID" value="NZ_FZOY01000013.1"/>
</dbReference>
<proteinExistence type="predicted"/>
<dbReference type="OrthoDB" id="7568253at2"/>
<evidence type="ECO:0000313" key="2">
    <source>
        <dbReference type="Proteomes" id="UP000198426"/>
    </source>
</evidence>
<dbReference type="Proteomes" id="UP000198426">
    <property type="component" value="Unassembled WGS sequence"/>
</dbReference>
<keyword evidence="2" id="KW-1185">Reference proteome</keyword>
<accession>A0A239M5Z0</accession>